<evidence type="ECO:0000256" key="6">
    <source>
        <dbReference type="SAM" id="Phobius"/>
    </source>
</evidence>
<feature type="transmembrane region" description="Helical" evidence="6">
    <location>
        <begin position="112"/>
        <end position="133"/>
    </location>
</feature>
<evidence type="ECO:0000256" key="5">
    <source>
        <dbReference type="ARBA" id="ARBA00023136"/>
    </source>
</evidence>
<comment type="subcellular location">
    <subcellularLocation>
        <location evidence="1">Cell membrane</location>
        <topology evidence="1">Multi-pass membrane protein</topology>
    </subcellularLocation>
</comment>
<evidence type="ECO:0000256" key="3">
    <source>
        <dbReference type="ARBA" id="ARBA00022692"/>
    </source>
</evidence>
<keyword evidence="10" id="KW-1185">Reference proteome</keyword>
<evidence type="ECO:0000313" key="10">
    <source>
        <dbReference type="Proteomes" id="UP000317557"/>
    </source>
</evidence>
<feature type="transmembrane region" description="Helical" evidence="6">
    <location>
        <begin position="234"/>
        <end position="254"/>
    </location>
</feature>
<feature type="domain" description="VTT" evidence="8">
    <location>
        <begin position="103"/>
        <end position="215"/>
    </location>
</feature>
<evidence type="ECO:0000256" key="4">
    <source>
        <dbReference type="ARBA" id="ARBA00022989"/>
    </source>
</evidence>
<sequence>MKSIVSTLLAWLLLSFSVVSVHSLANGSVRGYQGTEISVLQADSSESDSAAYQTNRKDSLEEIVPYLDRVENESGTTLIVIYFFLIVLTSFMSEDLACIGAGLMVAQGLLEFWPAAAAALTGIFVGDYGLYFAGRILGDSVFRTKPLSWIISEDTLESSTKWFENKGPIIMVISRFVPGSRLPVYLSAGMLKTGFWTFTLYFGVTAALWTPIFVWLSVIAGHEILAYYDHYDQYAIWVMLAVVVVLYLMYKYLLPLFTVRGRRIAWQKIKQLLGK</sequence>
<evidence type="ECO:0000313" key="9">
    <source>
        <dbReference type="EMBL" id="SMO35587.1"/>
    </source>
</evidence>
<evidence type="ECO:0000256" key="1">
    <source>
        <dbReference type="ARBA" id="ARBA00004651"/>
    </source>
</evidence>
<keyword evidence="3 6" id="KW-0812">Transmembrane</keyword>
<reference evidence="9 10" key="1">
    <citation type="submission" date="2017-05" db="EMBL/GenBank/DDBJ databases">
        <authorList>
            <person name="Varghese N."/>
            <person name="Submissions S."/>
        </authorList>
    </citation>
    <scope>NUCLEOTIDE SEQUENCE [LARGE SCALE GENOMIC DNA]</scope>
    <source>
        <strain evidence="9 10">DSM 21985</strain>
    </source>
</reference>
<dbReference type="EMBL" id="FXTP01000001">
    <property type="protein sequence ID" value="SMO35587.1"/>
    <property type="molecule type" value="Genomic_DNA"/>
</dbReference>
<protein>
    <submittedName>
        <fullName evidence="9">Membrane protein DedA, SNARE-associated domain</fullName>
    </submittedName>
</protein>
<dbReference type="AlphaFoldDB" id="A0A521ALA7"/>
<evidence type="ECO:0000256" key="7">
    <source>
        <dbReference type="SAM" id="SignalP"/>
    </source>
</evidence>
<keyword evidence="7" id="KW-0732">Signal</keyword>
<feature type="chain" id="PRO_5022025771" evidence="7">
    <location>
        <begin position="21"/>
        <end position="275"/>
    </location>
</feature>
<dbReference type="Pfam" id="PF09335">
    <property type="entry name" value="VTT_dom"/>
    <property type="match status" value="1"/>
</dbReference>
<keyword evidence="4 6" id="KW-1133">Transmembrane helix</keyword>
<keyword evidence="5 6" id="KW-0472">Membrane</keyword>
<gene>
    <name evidence="9" type="ORF">SAMN06265219_101219</name>
</gene>
<dbReference type="PANTHER" id="PTHR42709">
    <property type="entry name" value="ALKALINE PHOSPHATASE LIKE PROTEIN"/>
    <property type="match status" value="1"/>
</dbReference>
<dbReference type="Proteomes" id="UP000317557">
    <property type="component" value="Unassembled WGS sequence"/>
</dbReference>
<evidence type="ECO:0000256" key="2">
    <source>
        <dbReference type="ARBA" id="ARBA00022475"/>
    </source>
</evidence>
<name>A0A521ALA7_9BACT</name>
<feature type="signal peptide" evidence="7">
    <location>
        <begin position="1"/>
        <end position="20"/>
    </location>
</feature>
<dbReference type="InterPro" id="IPR051311">
    <property type="entry name" value="DedA_domain"/>
</dbReference>
<dbReference type="OrthoDB" id="9775266at2"/>
<feature type="transmembrane region" description="Helical" evidence="6">
    <location>
        <begin position="79"/>
        <end position="105"/>
    </location>
</feature>
<dbReference type="PANTHER" id="PTHR42709:SF6">
    <property type="entry name" value="UNDECAPRENYL PHOSPHATE TRANSPORTER A"/>
    <property type="match status" value="1"/>
</dbReference>
<dbReference type="RefSeq" id="WP_142452739.1">
    <property type="nucleotide sequence ID" value="NZ_FXTP01000001.1"/>
</dbReference>
<accession>A0A521ALA7</accession>
<dbReference type="InterPro" id="IPR032816">
    <property type="entry name" value="VTT_dom"/>
</dbReference>
<evidence type="ECO:0000259" key="8">
    <source>
        <dbReference type="Pfam" id="PF09335"/>
    </source>
</evidence>
<dbReference type="GO" id="GO:0005886">
    <property type="term" value="C:plasma membrane"/>
    <property type="evidence" value="ECO:0007669"/>
    <property type="project" value="UniProtKB-SubCell"/>
</dbReference>
<proteinExistence type="predicted"/>
<feature type="transmembrane region" description="Helical" evidence="6">
    <location>
        <begin position="200"/>
        <end position="222"/>
    </location>
</feature>
<organism evidence="9 10">
    <name type="scientific">Gracilimonas mengyeensis</name>
    <dbReference type="NCBI Taxonomy" id="1302730"/>
    <lineage>
        <taxon>Bacteria</taxon>
        <taxon>Pseudomonadati</taxon>
        <taxon>Balneolota</taxon>
        <taxon>Balneolia</taxon>
        <taxon>Balneolales</taxon>
        <taxon>Balneolaceae</taxon>
        <taxon>Gracilimonas</taxon>
    </lineage>
</organism>
<keyword evidence="2" id="KW-1003">Cell membrane</keyword>